<organism evidence="1 2">
    <name type="scientific">Candidatus Nomurabacteria bacterium RIFCSPHIGHO2_01_FULL_40_24b</name>
    <dbReference type="NCBI Taxonomy" id="1801739"/>
    <lineage>
        <taxon>Bacteria</taxon>
        <taxon>Candidatus Nomuraibacteriota</taxon>
    </lineage>
</organism>
<protein>
    <recommendedName>
        <fullName evidence="3">PemK family protein</fullName>
    </recommendedName>
</protein>
<dbReference type="Pfam" id="PF02452">
    <property type="entry name" value="PemK_toxin"/>
    <property type="match status" value="1"/>
</dbReference>
<proteinExistence type="predicted"/>
<dbReference type="InterPro" id="IPR011067">
    <property type="entry name" value="Plasmid_toxin/cell-grow_inhib"/>
</dbReference>
<dbReference type="AlphaFoldDB" id="A0A1F6V9H4"/>
<dbReference type="GO" id="GO:0004521">
    <property type="term" value="F:RNA endonuclease activity"/>
    <property type="evidence" value="ECO:0007669"/>
    <property type="project" value="TreeGrafter"/>
</dbReference>
<dbReference type="InterPro" id="IPR003477">
    <property type="entry name" value="PemK-like"/>
</dbReference>
<dbReference type="SUPFAM" id="SSF50118">
    <property type="entry name" value="Cell growth inhibitor/plasmid maintenance toxic component"/>
    <property type="match status" value="1"/>
</dbReference>
<name>A0A1F6V9H4_9BACT</name>
<evidence type="ECO:0000313" key="1">
    <source>
        <dbReference type="EMBL" id="OGI66310.1"/>
    </source>
</evidence>
<reference evidence="1 2" key="1">
    <citation type="journal article" date="2016" name="Nat. Commun.">
        <title>Thousands of microbial genomes shed light on interconnected biogeochemical processes in an aquifer system.</title>
        <authorList>
            <person name="Anantharaman K."/>
            <person name="Brown C.T."/>
            <person name="Hug L.A."/>
            <person name="Sharon I."/>
            <person name="Castelle C.J."/>
            <person name="Probst A.J."/>
            <person name="Thomas B.C."/>
            <person name="Singh A."/>
            <person name="Wilkins M.J."/>
            <person name="Karaoz U."/>
            <person name="Brodie E.L."/>
            <person name="Williams K.H."/>
            <person name="Hubbard S.S."/>
            <person name="Banfield J.F."/>
        </authorList>
    </citation>
    <scope>NUCLEOTIDE SEQUENCE [LARGE SCALE GENOMIC DNA]</scope>
</reference>
<evidence type="ECO:0000313" key="2">
    <source>
        <dbReference type="Proteomes" id="UP000177370"/>
    </source>
</evidence>
<gene>
    <name evidence="1" type="ORF">A2647_00975</name>
</gene>
<dbReference type="Gene3D" id="2.30.30.110">
    <property type="match status" value="1"/>
</dbReference>
<dbReference type="EMBL" id="MFTP01000002">
    <property type="protein sequence ID" value="OGI66310.1"/>
    <property type="molecule type" value="Genomic_DNA"/>
</dbReference>
<dbReference type="GO" id="GO:0016075">
    <property type="term" value="P:rRNA catabolic process"/>
    <property type="evidence" value="ECO:0007669"/>
    <property type="project" value="TreeGrafter"/>
</dbReference>
<evidence type="ECO:0008006" key="3">
    <source>
        <dbReference type="Google" id="ProtNLM"/>
    </source>
</evidence>
<dbReference type="PANTHER" id="PTHR33988">
    <property type="entry name" value="ENDORIBONUCLEASE MAZF-RELATED"/>
    <property type="match status" value="1"/>
</dbReference>
<dbReference type="Proteomes" id="UP000177370">
    <property type="component" value="Unassembled WGS sequence"/>
</dbReference>
<dbReference type="GO" id="GO:0003677">
    <property type="term" value="F:DNA binding"/>
    <property type="evidence" value="ECO:0007669"/>
    <property type="project" value="InterPro"/>
</dbReference>
<comment type="caution">
    <text evidence="1">The sequence shown here is derived from an EMBL/GenBank/DDBJ whole genome shotgun (WGS) entry which is preliminary data.</text>
</comment>
<accession>A0A1F6V9H4</accession>
<dbReference type="PANTHER" id="PTHR33988:SF2">
    <property type="entry name" value="ENDORIBONUCLEASE MAZF"/>
    <property type="match status" value="1"/>
</dbReference>
<dbReference type="GO" id="GO:0006402">
    <property type="term" value="P:mRNA catabolic process"/>
    <property type="evidence" value="ECO:0007669"/>
    <property type="project" value="TreeGrafter"/>
</dbReference>
<sequence length="113" mass="12574">MHKIGDIVLTPFPFTDLSGNKVRPALVLGVQDGGDDVTVCFISSNEQNKIHKFDILIDFKDKSFKKTGLKLKSIIKVVKIATLDKVVILGKIGELDTSNMRRVKNVLKVYFGL</sequence>